<gene>
    <name evidence="1" type="ORF">FDP41_009486</name>
</gene>
<dbReference type="EMBL" id="VFQX01000070">
    <property type="protein sequence ID" value="KAF0972178.1"/>
    <property type="molecule type" value="Genomic_DNA"/>
</dbReference>
<dbReference type="InterPro" id="IPR009072">
    <property type="entry name" value="Histone-fold"/>
</dbReference>
<dbReference type="Proteomes" id="UP000444721">
    <property type="component" value="Unassembled WGS sequence"/>
</dbReference>
<comment type="caution">
    <text evidence="1">The sequence shown here is derived from an EMBL/GenBank/DDBJ whole genome shotgun (WGS) entry which is preliminary data.</text>
</comment>
<proteinExistence type="predicted"/>
<keyword evidence="2" id="KW-1185">Reference proteome</keyword>
<evidence type="ECO:0008006" key="3">
    <source>
        <dbReference type="Google" id="ProtNLM"/>
    </source>
</evidence>
<evidence type="ECO:0000313" key="1">
    <source>
        <dbReference type="EMBL" id="KAF0972178.1"/>
    </source>
</evidence>
<name>A0A6A5BE02_NAEFO</name>
<accession>A0A6A5BE02</accession>
<dbReference type="GO" id="GO:0046982">
    <property type="term" value="F:protein heterodimerization activity"/>
    <property type="evidence" value="ECO:0007669"/>
    <property type="project" value="InterPro"/>
</dbReference>
<dbReference type="VEuPathDB" id="AmoebaDB:NfTy_062500"/>
<protein>
    <recommendedName>
        <fullName evidence="3">Histone H2A/H2B/H3 domain-containing protein</fullName>
    </recommendedName>
</protein>
<reference evidence="1 2" key="1">
    <citation type="journal article" date="2019" name="Sci. Rep.">
        <title>Nanopore sequencing improves the draft genome of the human pathogenic amoeba Naegleria fowleri.</title>
        <authorList>
            <person name="Liechti N."/>
            <person name="Schurch N."/>
            <person name="Bruggmann R."/>
            <person name="Wittwer M."/>
        </authorList>
    </citation>
    <scope>NUCLEOTIDE SEQUENCE [LARGE SCALE GENOMIC DNA]</scope>
    <source>
        <strain evidence="1 2">ATCC 30894</strain>
    </source>
</reference>
<organism evidence="1 2">
    <name type="scientific">Naegleria fowleri</name>
    <name type="common">Brain eating amoeba</name>
    <dbReference type="NCBI Taxonomy" id="5763"/>
    <lineage>
        <taxon>Eukaryota</taxon>
        <taxon>Discoba</taxon>
        <taxon>Heterolobosea</taxon>
        <taxon>Tetramitia</taxon>
        <taxon>Eutetramitia</taxon>
        <taxon>Vahlkampfiidae</taxon>
        <taxon>Naegleria</taxon>
    </lineage>
</organism>
<dbReference type="GeneID" id="68116702"/>
<evidence type="ECO:0000313" key="2">
    <source>
        <dbReference type="Proteomes" id="UP000444721"/>
    </source>
</evidence>
<sequence>MQTLSYDQPIFSMSPLSLSHHIVKNHPDDTCCQEIFELFEKKFGSQFVQEHLNRRTIDFFNNLSNSLHTNNMKHRTSLSIPHDDMTRNMFDSESDECDEEEFLQEEFIKQMIGKANDLPKSGDPYFDEQAYKIIECALSLTEKVEMKELMYSMTYHHKITLGNRTSLNEECENKKRKFSIIDHLEDTTNVMEMKKRKIRQPFKSRRDMVNPKLLFQRVVRGIAKDYRADTNFTPGALSLLQQVSENAVVEVSNLTYEIAKFLMLSDNIVSEKHFHCGYILHLGGKPLSNMKLQFEDLHDHFRALNFIRDNSTPSLNGILFRMHEELVFLSFCDEDCDYYMEEEDEKDNLEEEFKF</sequence>
<dbReference type="VEuPathDB" id="AmoebaDB:FDP41_009486"/>
<dbReference type="RefSeq" id="XP_044556893.1">
    <property type="nucleotide sequence ID" value="XM_044713449.1"/>
</dbReference>
<dbReference type="SUPFAM" id="SSF47113">
    <property type="entry name" value="Histone-fold"/>
    <property type="match status" value="1"/>
</dbReference>
<dbReference type="Gene3D" id="1.10.20.10">
    <property type="entry name" value="Histone, subunit A"/>
    <property type="match status" value="1"/>
</dbReference>
<dbReference type="OrthoDB" id="10568225at2759"/>
<dbReference type="AlphaFoldDB" id="A0A6A5BE02"/>